<dbReference type="PATRIC" id="fig|46506.5.peg.3188"/>
<dbReference type="STRING" id="46506.AA415_02957"/>
<dbReference type="AlphaFoldDB" id="A0A108T2U3"/>
<accession>A0A108T2U3</accession>
<dbReference type="Proteomes" id="UP000056419">
    <property type="component" value="Unassembled WGS sequence"/>
</dbReference>
<name>A0A108T2U3_BACSE</name>
<sequence length="90" mass="10814">MHEEYQEKGVTYIRINKTKARVKYNEGKTIYLIQDMMRLPNAWKKPCPIHKDGLSSIGREFDDHVKDFQYYNCDSQRGHGIKYFIKQEEL</sequence>
<reference evidence="1 2" key="1">
    <citation type="journal article" date="2016" name="BMC Genomics">
        <title>Type VI secretion systems of human gut Bacteroidales segregate into three genetic architectures, two of which are contained on mobile genetic elements.</title>
        <authorList>
            <person name="Coyne M.J."/>
            <person name="Roelofs K.G."/>
            <person name="Comstock L.E."/>
        </authorList>
    </citation>
    <scope>NUCLEOTIDE SEQUENCE [LARGE SCALE GENOMIC DNA]</scope>
    <source>
        <strain evidence="1 2">CL09T03C01</strain>
    </source>
</reference>
<organism evidence="1 2">
    <name type="scientific">Bacteroides stercoris</name>
    <dbReference type="NCBI Taxonomy" id="46506"/>
    <lineage>
        <taxon>Bacteria</taxon>
        <taxon>Pseudomonadati</taxon>
        <taxon>Bacteroidota</taxon>
        <taxon>Bacteroidia</taxon>
        <taxon>Bacteroidales</taxon>
        <taxon>Bacteroidaceae</taxon>
        <taxon>Bacteroides</taxon>
    </lineage>
</organism>
<gene>
    <name evidence="1" type="ORF">AA415_02957</name>
</gene>
<dbReference type="EMBL" id="LRGC01000021">
    <property type="protein sequence ID" value="KWR52370.1"/>
    <property type="molecule type" value="Genomic_DNA"/>
</dbReference>
<comment type="caution">
    <text evidence="1">The sequence shown here is derived from an EMBL/GenBank/DDBJ whole genome shotgun (WGS) entry which is preliminary data.</text>
</comment>
<evidence type="ECO:0000313" key="2">
    <source>
        <dbReference type="Proteomes" id="UP000056419"/>
    </source>
</evidence>
<protein>
    <submittedName>
        <fullName evidence="1">Uncharacterized protein</fullName>
    </submittedName>
</protein>
<keyword evidence="2" id="KW-1185">Reference proteome</keyword>
<proteinExistence type="predicted"/>
<evidence type="ECO:0000313" key="1">
    <source>
        <dbReference type="EMBL" id="KWR52370.1"/>
    </source>
</evidence>